<organism evidence="1">
    <name type="scientific">Arundo donax</name>
    <name type="common">Giant reed</name>
    <name type="synonym">Donax arundinaceus</name>
    <dbReference type="NCBI Taxonomy" id="35708"/>
    <lineage>
        <taxon>Eukaryota</taxon>
        <taxon>Viridiplantae</taxon>
        <taxon>Streptophyta</taxon>
        <taxon>Embryophyta</taxon>
        <taxon>Tracheophyta</taxon>
        <taxon>Spermatophyta</taxon>
        <taxon>Magnoliopsida</taxon>
        <taxon>Liliopsida</taxon>
        <taxon>Poales</taxon>
        <taxon>Poaceae</taxon>
        <taxon>PACMAD clade</taxon>
        <taxon>Arundinoideae</taxon>
        <taxon>Arundineae</taxon>
        <taxon>Arundo</taxon>
    </lineage>
</organism>
<dbReference type="EMBL" id="GBRH01173764">
    <property type="protein sequence ID" value="JAE24132.1"/>
    <property type="molecule type" value="Transcribed_RNA"/>
</dbReference>
<reference evidence="1" key="1">
    <citation type="submission" date="2014-09" db="EMBL/GenBank/DDBJ databases">
        <authorList>
            <person name="Magalhaes I.L.F."/>
            <person name="Oliveira U."/>
            <person name="Santos F.R."/>
            <person name="Vidigal T.H.D.A."/>
            <person name="Brescovit A.D."/>
            <person name="Santos A.J."/>
        </authorList>
    </citation>
    <scope>NUCLEOTIDE SEQUENCE</scope>
    <source>
        <tissue evidence="1">Shoot tissue taken approximately 20 cm above the soil surface</tissue>
    </source>
</reference>
<protein>
    <submittedName>
        <fullName evidence="1">Uncharacterized protein</fullName>
    </submittedName>
</protein>
<name>A0A0A9QAD3_ARUDO</name>
<proteinExistence type="predicted"/>
<sequence length="17" mass="1941">MGIVEWRIEGSKHITGK</sequence>
<reference evidence="1" key="2">
    <citation type="journal article" date="2015" name="Data Brief">
        <title>Shoot transcriptome of the giant reed, Arundo donax.</title>
        <authorList>
            <person name="Barrero R.A."/>
            <person name="Guerrero F.D."/>
            <person name="Moolhuijzen P."/>
            <person name="Goolsby J.A."/>
            <person name="Tidwell J."/>
            <person name="Bellgard S.E."/>
            <person name="Bellgard M.I."/>
        </authorList>
    </citation>
    <scope>NUCLEOTIDE SEQUENCE</scope>
    <source>
        <tissue evidence="1">Shoot tissue taken approximately 20 cm above the soil surface</tissue>
    </source>
</reference>
<accession>A0A0A9QAD3</accession>
<dbReference type="AlphaFoldDB" id="A0A0A9QAD3"/>
<evidence type="ECO:0000313" key="1">
    <source>
        <dbReference type="EMBL" id="JAE24132.1"/>
    </source>
</evidence>